<keyword evidence="2" id="KW-1185">Reference proteome</keyword>
<organism evidence="1 2">
    <name type="scientific">Mycolicibacterium rhodesiae</name>
    <name type="common">Mycobacterium rhodesiae</name>
    <dbReference type="NCBI Taxonomy" id="36814"/>
    <lineage>
        <taxon>Bacteria</taxon>
        <taxon>Bacillati</taxon>
        <taxon>Actinomycetota</taxon>
        <taxon>Actinomycetes</taxon>
        <taxon>Mycobacteriales</taxon>
        <taxon>Mycobacteriaceae</taxon>
        <taxon>Mycolicibacterium</taxon>
    </lineage>
</organism>
<sequence length="169" mass="17913">MNGMSGSRRLASPVRVTLKPTLGGDIDGAWWPHSFALARELPELIEALHPVLGEIVDIKINWSSSSGTPVLKTLTSGAVSMHGWNDRQHRLMIVSGRTGCARLLVVPSSTSVNLGRLVIRRAAAMDPGAEHDSSLCDIADAVVRAAEAECSLWSAQVLEAAAKVEAVAP</sequence>
<dbReference type="Pfam" id="PF19457">
    <property type="entry name" value="DUF5994"/>
    <property type="match status" value="1"/>
</dbReference>
<evidence type="ECO:0000313" key="1">
    <source>
        <dbReference type="EMBL" id="ORB55007.1"/>
    </source>
</evidence>
<dbReference type="AlphaFoldDB" id="A0A1X0J046"/>
<dbReference type="InterPro" id="IPR046036">
    <property type="entry name" value="DUF5994"/>
</dbReference>
<accession>A0A1X0J046</accession>
<dbReference type="EMBL" id="MVIH01000003">
    <property type="protein sequence ID" value="ORB55007.1"/>
    <property type="molecule type" value="Genomic_DNA"/>
</dbReference>
<dbReference type="Proteomes" id="UP000192534">
    <property type="component" value="Unassembled WGS sequence"/>
</dbReference>
<proteinExistence type="predicted"/>
<reference evidence="1 2" key="1">
    <citation type="submission" date="2016-12" db="EMBL/GenBank/DDBJ databases">
        <title>The new phylogeny of genus Mycobacterium.</title>
        <authorList>
            <person name="Tortoli E."/>
            <person name="Trovato A."/>
            <person name="Cirillo D.M."/>
        </authorList>
    </citation>
    <scope>NUCLEOTIDE SEQUENCE [LARGE SCALE GENOMIC DNA]</scope>
    <source>
        <strain evidence="1 2">DSM 44223</strain>
    </source>
</reference>
<name>A0A1X0J046_MYCRH</name>
<comment type="caution">
    <text evidence="1">The sequence shown here is derived from an EMBL/GenBank/DDBJ whole genome shotgun (WGS) entry which is preliminary data.</text>
</comment>
<evidence type="ECO:0000313" key="2">
    <source>
        <dbReference type="Proteomes" id="UP000192534"/>
    </source>
</evidence>
<dbReference type="OrthoDB" id="3785441at2"/>
<gene>
    <name evidence="1" type="ORF">BST42_09545</name>
</gene>
<protein>
    <submittedName>
        <fullName evidence="1">Uncharacterized protein</fullName>
    </submittedName>
</protein>